<dbReference type="AlphaFoldDB" id="A0A0S4QJR5"/>
<dbReference type="PROSITE" id="PS00086">
    <property type="entry name" value="CYTOCHROME_P450"/>
    <property type="match status" value="1"/>
</dbReference>
<reference evidence="9" key="1">
    <citation type="submission" date="2015-11" db="EMBL/GenBank/DDBJ databases">
        <authorList>
            <person name="Varghese N."/>
        </authorList>
    </citation>
    <scope>NUCLEOTIDE SEQUENCE [LARGE SCALE GENOMIC DNA]</scope>
    <source>
        <strain evidence="9">DSM 45899</strain>
    </source>
</reference>
<keyword evidence="5 7" id="KW-0408">Iron</keyword>
<dbReference type="RefSeq" id="WP_091273795.1">
    <property type="nucleotide sequence ID" value="NZ_FAOZ01000004.1"/>
</dbReference>
<keyword evidence="9" id="KW-1185">Reference proteome</keyword>
<sequence>MSTAPQVVFDAFHPAHRSNPYPRYAAVREYTALYPLRPDILMATRYRECAAVFADPLWGHGYEDGINPFRPGVDPDDVPGSMLRMDPPNHTRVRGLVKSAFMPRTTAGIRDRIENLVNRLLDAAIEAGEVDLMEAFARPLPLTIIGDLLGIPREDHTMVQKWSLEIVRGTDPDILQTPESLARRPAAMAEFEAYFAALLARRRVDPRDDILTGLCAAQDEGQLNGGREPLGLAVGLLIGGYETISDVIGKSIVALLRNPDQVQRWLADPDLAAPAVDELLRYEPPVQFTHRVALAEREVAGHTFARGDGIVILTAAANRDPAVYIDPDRLDITRFAGRAPAPRHLSFSGGPHYCLGAHLGRLETEIAIDTLLRRAPGLALTDEPVWRDTVAIHGLDTLPVRLRA</sequence>
<dbReference type="GO" id="GO:0004497">
    <property type="term" value="F:monooxygenase activity"/>
    <property type="evidence" value="ECO:0007669"/>
    <property type="project" value="UniProtKB-KW"/>
</dbReference>
<evidence type="ECO:0000256" key="2">
    <source>
        <dbReference type="ARBA" id="ARBA00022617"/>
    </source>
</evidence>
<dbReference type="EMBL" id="FAOZ01000004">
    <property type="protein sequence ID" value="CUU55343.1"/>
    <property type="molecule type" value="Genomic_DNA"/>
</dbReference>
<dbReference type="InterPro" id="IPR002397">
    <property type="entry name" value="Cyt_P450_B"/>
</dbReference>
<evidence type="ECO:0000256" key="4">
    <source>
        <dbReference type="ARBA" id="ARBA00023002"/>
    </source>
</evidence>
<dbReference type="Gene3D" id="1.10.630.10">
    <property type="entry name" value="Cytochrome P450"/>
    <property type="match status" value="1"/>
</dbReference>
<dbReference type="Proteomes" id="UP000198802">
    <property type="component" value="Unassembled WGS sequence"/>
</dbReference>
<evidence type="ECO:0000313" key="8">
    <source>
        <dbReference type="EMBL" id="CUU55343.1"/>
    </source>
</evidence>
<protein>
    <submittedName>
        <fullName evidence="8">Cytochrome P450</fullName>
    </submittedName>
</protein>
<dbReference type="GO" id="GO:0020037">
    <property type="term" value="F:heme binding"/>
    <property type="evidence" value="ECO:0007669"/>
    <property type="project" value="InterPro"/>
</dbReference>
<dbReference type="Pfam" id="PF00067">
    <property type="entry name" value="p450"/>
    <property type="match status" value="1"/>
</dbReference>
<dbReference type="SUPFAM" id="SSF48264">
    <property type="entry name" value="Cytochrome P450"/>
    <property type="match status" value="1"/>
</dbReference>
<evidence type="ECO:0000256" key="3">
    <source>
        <dbReference type="ARBA" id="ARBA00022723"/>
    </source>
</evidence>
<name>A0A0S4QJR5_9ACTN</name>
<gene>
    <name evidence="8" type="ORF">Ga0074812_104425</name>
</gene>
<dbReference type="PANTHER" id="PTHR46696:SF1">
    <property type="entry name" value="CYTOCHROME P450 YJIB-RELATED"/>
    <property type="match status" value="1"/>
</dbReference>
<dbReference type="CDD" id="cd20625">
    <property type="entry name" value="CYP164-like"/>
    <property type="match status" value="1"/>
</dbReference>
<evidence type="ECO:0000256" key="5">
    <source>
        <dbReference type="ARBA" id="ARBA00023004"/>
    </source>
</evidence>
<keyword evidence="2 7" id="KW-0349">Heme</keyword>
<keyword evidence="4 7" id="KW-0560">Oxidoreductase</keyword>
<evidence type="ECO:0000256" key="6">
    <source>
        <dbReference type="ARBA" id="ARBA00023033"/>
    </source>
</evidence>
<dbReference type="InterPro" id="IPR036396">
    <property type="entry name" value="Cyt_P450_sf"/>
</dbReference>
<comment type="similarity">
    <text evidence="1 7">Belongs to the cytochrome P450 family.</text>
</comment>
<keyword evidence="6 7" id="KW-0503">Monooxygenase</keyword>
<evidence type="ECO:0000313" key="9">
    <source>
        <dbReference type="Proteomes" id="UP000198802"/>
    </source>
</evidence>
<evidence type="ECO:0000256" key="1">
    <source>
        <dbReference type="ARBA" id="ARBA00010617"/>
    </source>
</evidence>
<dbReference type="FunFam" id="1.10.630.10:FF:000018">
    <property type="entry name" value="Cytochrome P450 monooxygenase"/>
    <property type="match status" value="1"/>
</dbReference>
<dbReference type="GO" id="GO:0005506">
    <property type="term" value="F:iron ion binding"/>
    <property type="evidence" value="ECO:0007669"/>
    <property type="project" value="InterPro"/>
</dbReference>
<dbReference type="InterPro" id="IPR017972">
    <property type="entry name" value="Cyt_P450_CS"/>
</dbReference>
<evidence type="ECO:0000256" key="7">
    <source>
        <dbReference type="RuleBase" id="RU000461"/>
    </source>
</evidence>
<dbReference type="PANTHER" id="PTHR46696">
    <property type="entry name" value="P450, PUTATIVE (EUROFUNG)-RELATED"/>
    <property type="match status" value="1"/>
</dbReference>
<dbReference type="PRINTS" id="PR00359">
    <property type="entry name" value="BP450"/>
</dbReference>
<organism evidence="8 9">
    <name type="scientific">Parafrankia irregularis</name>
    <dbReference type="NCBI Taxonomy" id="795642"/>
    <lineage>
        <taxon>Bacteria</taxon>
        <taxon>Bacillati</taxon>
        <taxon>Actinomycetota</taxon>
        <taxon>Actinomycetes</taxon>
        <taxon>Frankiales</taxon>
        <taxon>Frankiaceae</taxon>
        <taxon>Parafrankia</taxon>
    </lineage>
</organism>
<accession>A0A0S4QJR5</accession>
<dbReference type="InterPro" id="IPR001128">
    <property type="entry name" value="Cyt_P450"/>
</dbReference>
<dbReference type="GO" id="GO:0016705">
    <property type="term" value="F:oxidoreductase activity, acting on paired donors, with incorporation or reduction of molecular oxygen"/>
    <property type="evidence" value="ECO:0007669"/>
    <property type="project" value="InterPro"/>
</dbReference>
<proteinExistence type="inferred from homology"/>
<keyword evidence="3 7" id="KW-0479">Metal-binding</keyword>